<evidence type="ECO:0000256" key="4">
    <source>
        <dbReference type="ARBA" id="ARBA00022454"/>
    </source>
</evidence>
<accession>A0AAX4P0Z8</accession>
<feature type="region of interest" description="Disordered" evidence="9">
    <location>
        <begin position="123"/>
        <end position="154"/>
    </location>
</feature>
<feature type="region of interest" description="Disordered" evidence="9">
    <location>
        <begin position="1"/>
        <end position="36"/>
    </location>
</feature>
<dbReference type="SUPFAM" id="SSF47113">
    <property type="entry name" value="Histone-fold"/>
    <property type="match status" value="1"/>
</dbReference>
<evidence type="ECO:0000256" key="7">
    <source>
        <dbReference type="ARBA" id="ARBA00023269"/>
    </source>
</evidence>
<comment type="subunit">
    <text evidence="8">The nucleosome is a histone octamer containing two molecules each of H2A, H2B, H3 and H4 assembled in one H3-H4 heterotetramer and two H2A-H2B heterodimers. The octamer wraps approximately 147 bp of DNA.</text>
</comment>
<dbReference type="CDD" id="cd22912">
    <property type="entry name" value="HFD_H4"/>
    <property type="match status" value="1"/>
</dbReference>
<proteinExistence type="inferred from homology"/>
<comment type="function">
    <text evidence="8">Core component of nucleosome. Nucleosomes wrap and compact DNA into chromatin, limiting DNA accessibility to the cellular machineries which require DNA as a template. Histones thereby play a central role in transcription regulation, DNA repair, DNA replication and chromosomal stability. DNA accessibility is regulated via a complex set of post-translational modifications of histones, also called histone code, and nucleosome remodeling.</text>
</comment>
<evidence type="ECO:0000313" key="11">
    <source>
        <dbReference type="Proteomes" id="UP001472866"/>
    </source>
</evidence>
<keyword evidence="6 8" id="KW-0539">Nucleus</keyword>
<evidence type="ECO:0000256" key="8">
    <source>
        <dbReference type="RuleBase" id="RU000528"/>
    </source>
</evidence>
<reference evidence="10 11" key="1">
    <citation type="submission" date="2024-03" db="EMBL/GenBank/DDBJ databases">
        <title>Complete genome sequence of the green alga Chloropicon roscoffensis RCC1871.</title>
        <authorList>
            <person name="Lemieux C."/>
            <person name="Pombert J.-F."/>
            <person name="Otis C."/>
            <person name="Turmel M."/>
        </authorList>
    </citation>
    <scope>NUCLEOTIDE SEQUENCE [LARGE SCALE GENOMIC DNA]</scope>
    <source>
        <strain evidence="10 11">RCC1871</strain>
    </source>
</reference>
<evidence type="ECO:0000256" key="5">
    <source>
        <dbReference type="ARBA" id="ARBA00023125"/>
    </source>
</evidence>
<evidence type="ECO:0000313" key="10">
    <source>
        <dbReference type="EMBL" id="WZN59386.1"/>
    </source>
</evidence>
<dbReference type="AlphaFoldDB" id="A0AAX4P0Z8"/>
<dbReference type="GO" id="GO:0030527">
    <property type="term" value="F:structural constituent of chromatin"/>
    <property type="evidence" value="ECO:0007669"/>
    <property type="project" value="InterPro"/>
</dbReference>
<sequence length="226" mass="24971">MVAKAGPKSGSQGKQLGSGVSGMKRRGMFKPAGGSSQIGVPSIRRLARRGGVKRVGRGVYEETRLCLRSFLERALKDIVLLVEHARRTTATSNDVVFALKRSGIHLYGYGGFTCPMTRQQRVKRLRSKKVGPGSPARRSRSTAQETVESPSREDAVTRDGLVELVQKTLADYFLRERADVCTIRGLRRLVGEARGVEVPDADLRVCLRLLQDQNCIMCSTHDIYLI</sequence>
<dbReference type="Proteomes" id="UP001472866">
    <property type="component" value="Chromosome 01"/>
</dbReference>
<comment type="similarity">
    <text evidence="3 8">Belongs to the histone H4 family.</text>
</comment>
<dbReference type="PANTHER" id="PTHR10484">
    <property type="entry name" value="HISTONE H4"/>
    <property type="match status" value="1"/>
</dbReference>
<feature type="compositionally biased region" description="Low complexity" evidence="9">
    <location>
        <begin position="1"/>
        <end position="22"/>
    </location>
</feature>
<protein>
    <recommendedName>
        <fullName evidence="8">Histone H4</fullName>
    </recommendedName>
</protein>
<dbReference type="Gene3D" id="1.10.20.10">
    <property type="entry name" value="Histone, subunit A"/>
    <property type="match status" value="1"/>
</dbReference>
<dbReference type="PRINTS" id="PR00623">
    <property type="entry name" value="HISTONEH4"/>
</dbReference>
<gene>
    <name evidence="10" type="ORF">HKI87_01g09120</name>
</gene>
<dbReference type="SMART" id="SM00417">
    <property type="entry name" value="H4"/>
    <property type="match status" value="1"/>
</dbReference>
<keyword evidence="5 8" id="KW-0238">DNA-binding</keyword>
<dbReference type="GO" id="GO:0003677">
    <property type="term" value="F:DNA binding"/>
    <property type="evidence" value="ECO:0007669"/>
    <property type="project" value="UniProtKB-KW"/>
</dbReference>
<dbReference type="GO" id="GO:0046982">
    <property type="term" value="F:protein heterodimerization activity"/>
    <property type="evidence" value="ECO:0007669"/>
    <property type="project" value="InterPro"/>
</dbReference>
<dbReference type="GO" id="GO:0005634">
    <property type="term" value="C:nucleus"/>
    <property type="evidence" value="ECO:0007669"/>
    <property type="project" value="UniProtKB-SubCell"/>
</dbReference>
<evidence type="ECO:0000256" key="1">
    <source>
        <dbReference type="ARBA" id="ARBA00004123"/>
    </source>
</evidence>
<keyword evidence="7 8" id="KW-0544">Nucleosome core</keyword>
<evidence type="ECO:0000256" key="9">
    <source>
        <dbReference type="SAM" id="MobiDB-lite"/>
    </source>
</evidence>
<organism evidence="10 11">
    <name type="scientific">Chloropicon roscoffensis</name>
    <dbReference type="NCBI Taxonomy" id="1461544"/>
    <lineage>
        <taxon>Eukaryota</taxon>
        <taxon>Viridiplantae</taxon>
        <taxon>Chlorophyta</taxon>
        <taxon>Chloropicophyceae</taxon>
        <taxon>Chloropicales</taxon>
        <taxon>Chloropicaceae</taxon>
        <taxon>Chloropicon</taxon>
    </lineage>
</organism>
<comment type="subcellular location">
    <subcellularLocation>
        <location evidence="2">Chromosome</location>
    </subcellularLocation>
    <subcellularLocation>
        <location evidence="1">Nucleus</location>
    </subcellularLocation>
</comment>
<keyword evidence="11" id="KW-1185">Reference proteome</keyword>
<dbReference type="InterPro" id="IPR009072">
    <property type="entry name" value="Histone-fold"/>
</dbReference>
<dbReference type="EMBL" id="CP151501">
    <property type="protein sequence ID" value="WZN59386.1"/>
    <property type="molecule type" value="Genomic_DNA"/>
</dbReference>
<keyword evidence="4 8" id="KW-0158">Chromosome</keyword>
<dbReference type="GO" id="GO:0000786">
    <property type="term" value="C:nucleosome"/>
    <property type="evidence" value="ECO:0007669"/>
    <property type="project" value="UniProtKB-KW"/>
</dbReference>
<dbReference type="InterPro" id="IPR001951">
    <property type="entry name" value="Histone_H4"/>
</dbReference>
<evidence type="ECO:0000256" key="6">
    <source>
        <dbReference type="ARBA" id="ARBA00023242"/>
    </source>
</evidence>
<evidence type="ECO:0000256" key="2">
    <source>
        <dbReference type="ARBA" id="ARBA00004286"/>
    </source>
</evidence>
<evidence type="ECO:0000256" key="3">
    <source>
        <dbReference type="ARBA" id="ARBA00006564"/>
    </source>
</evidence>
<name>A0AAX4P0Z8_9CHLO</name>